<organism evidence="18 19">
    <name type="scientific">Morella rubra</name>
    <name type="common">Chinese bayberry</name>
    <dbReference type="NCBI Taxonomy" id="262757"/>
    <lineage>
        <taxon>Eukaryota</taxon>
        <taxon>Viridiplantae</taxon>
        <taxon>Streptophyta</taxon>
        <taxon>Embryophyta</taxon>
        <taxon>Tracheophyta</taxon>
        <taxon>Spermatophyta</taxon>
        <taxon>Magnoliopsida</taxon>
        <taxon>eudicotyledons</taxon>
        <taxon>Gunneridae</taxon>
        <taxon>Pentapetalae</taxon>
        <taxon>rosids</taxon>
        <taxon>fabids</taxon>
        <taxon>Fagales</taxon>
        <taxon>Myricaceae</taxon>
        <taxon>Morella</taxon>
    </lineage>
</organism>
<dbReference type="EC" id="2.3.2.27" evidence="4"/>
<evidence type="ECO:0000313" key="19">
    <source>
        <dbReference type="Proteomes" id="UP000516437"/>
    </source>
</evidence>
<feature type="compositionally biased region" description="Polar residues" evidence="15">
    <location>
        <begin position="273"/>
        <end position="288"/>
    </location>
</feature>
<dbReference type="SUPFAM" id="SSF57850">
    <property type="entry name" value="RING/U-box"/>
    <property type="match status" value="1"/>
</dbReference>
<proteinExistence type="inferred from homology"/>
<sequence>MARKQRVLFPVTAANQTGDCAPYTCEPFPDYYYLAPIPPPPPSSNIAAQRSAPSHHISPYLIITVSFLACVLVLVIYYAVIARSYPSWCRRRNHARPSQPDDTDEEFLDETQVDHPIWFITTVGLQQSVISSITVCRYKKDDGLIEGTECPVCLNEFREDETLRLLPKCSHAFHIPCIDTWLRSHTNCPLCRAHILTDSISLDIVRHPLPSADQNAILDVHEDNHTTNSRNDGDLRDYQARSSATSENRPATGEEGELLEVNGENLPKEGMNCSGNDAFQSTDDSGNYRQGVDNGILGAKGESLLKEGRNCSENHDFQRPDDSLDYHQDVDNGIHVRRCASMDSSLAAAICHGLATSCPAESEGRSITPIEDPERSHPDMALKQDNRHSSMMGHSSIEEFLHIRPVSMKRSFSIGASFLPSRYNRSLNSILPL</sequence>
<dbReference type="GO" id="GO:0008270">
    <property type="term" value="F:zinc ion binding"/>
    <property type="evidence" value="ECO:0007669"/>
    <property type="project" value="UniProtKB-KW"/>
</dbReference>
<dbReference type="FunFam" id="3.30.40.10:FF:000233">
    <property type="entry name" value="RING-H2 finger protein ATL54"/>
    <property type="match status" value="1"/>
</dbReference>
<evidence type="ECO:0000256" key="14">
    <source>
        <dbReference type="PROSITE-ProRule" id="PRU00175"/>
    </source>
</evidence>
<dbReference type="AlphaFoldDB" id="A0A6A1W7C6"/>
<comment type="subcellular location">
    <subcellularLocation>
        <location evidence="2">Membrane</location>
        <topology evidence="2">Single-pass membrane protein</topology>
    </subcellularLocation>
</comment>
<feature type="compositionally biased region" description="Polar residues" evidence="15">
    <location>
        <begin position="240"/>
        <end position="249"/>
    </location>
</feature>
<evidence type="ECO:0000256" key="12">
    <source>
        <dbReference type="ARBA" id="ARBA00023136"/>
    </source>
</evidence>
<comment type="catalytic activity">
    <reaction evidence="1">
        <text>S-ubiquitinyl-[E2 ubiquitin-conjugating enzyme]-L-cysteine + [acceptor protein]-L-lysine = [E2 ubiquitin-conjugating enzyme]-L-cysteine + N(6)-ubiquitinyl-[acceptor protein]-L-lysine.</text>
        <dbReference type="EC" id="2.3.2.27"/>
    </reaction>
</comment>
<dbReference type="Gene3D" id="3.30.40.10">
    <property type="entry name" value="Zinc/RING finger domain, C3HC4 (zinc finger)"/>
    <property type="match status" value="1"/>
</dbReference>
<evidence type="ECO:0000256" key="4">
    <source>
        <dbReference type="ARBA" id="ARBA00012483"/>
    </source>
</evidence>
<feature type="region of interest" description="Disordered" evidence="15">
    <location>
        <begin position="221"/>
        <end position="288"/>
    </location>
</feature>
<dbReference type="PANTHER" id="PTHR46913:SF19">
    <property type="entry name" value="RING-TYPE E3 UBIQUITIN TRANSFERASE"/>
    <property type="match status" value="1"/>
</dbReference>
<evidence type="ECO:0000256" key="8">
    <source>
        <dbReference type="ARBA" id="ARBA00022771"/>
    </source>
</evidence>
<dbReference type="UniPathway" id="UPA00143"/>
<evidence type="ECO:0000313" key="18">
    <source>
        <dbReference type="EMBL" id="KAB1219987.1"/>
    </source>
</evidence>
<keyword evidence="19" id="KW-1185">Reference proteome</keyword>
<accession>A0A6A1W7C6</accession>
<evidence type="ECO:0000256" key="7">
    <source>
        <dbReference type="ARBA" id="ARBA00022723"/>
    </source>
</evidence>
<keyword evidence="11 16" id="KW-1133">Transmembrane helix</keyword>
<dbReference type="Pfam" id="PF13639">
    <property type="entry name" value="zf-RING_2"/>
    <property type="match status" value="1"/>
</dbReference>
<gene>
    <name evidence="18" type="ORF">CJ030_MR3G020094</name>
</gene>
<evidence type="ECO:0000256" key="3">
    <source>
        <dbReference type="ARBA" id="ARBA00004906"/>
    </source>
</evidence>
<dbReference type="InterPro" id="IPR044600">
    <property type="entry name" value="ATL1/ATL16-like"/>
</dbReference>
<dbReference type="PROSITE" id="PS50089">
    <property type="entry name" value="ZF_RING_2"/>
    <property type="match status" value="1"/>
</dbReference>
<dbReference type="CDD" id="cd16461">
    <property type="entry name" value="RING-H2_EL5-like"/>
    <property type="match status" value="1"/>
</dbReference>
<dbReference type="PANTHER" id="PTHR46913">
    <property type="entry name" value="RING-H2 FINGER PROTEIN ATL16"/>
    <property type="match status" value="1"/>
</dbReference>
<evidence type="ECO:0000256" key="16">
    <source>
        <dbReference type="SAM" id="Phobius"/>
    </source>
</evidence>
<evidence type="ECO:0000256" key="9">
    <source>
        <dbReference type="ARBA" id="ARBA00022786"/>
    </source>
</evidence>
<dbReference type="GO" id="GO:0061630">
    <property type="term" value="F:ubiquitin protein ligase activity"/>
    <property type="evidence" value="ECO:0007669"/>
    <property type="project" value="UniProtKB-EC"/>
</dbReference>
<keyword evidence="8 14" id="KW-0863">Zinc-finger</keyword>
<dbReference type="SMART" id="SM00184">
    <property type="entry name" value="RING"/>
    <property type="match status" value="1"/>
</dbReference>
<keyword evidence="12 16" id="KW-0472">Membrane</keyword>
<dbReference type="InterPro" id="IPR001841">
    <property type="entry name" value="Znf_RING"/>
</dbReference>
<protein>
    <recommendedName>
        <fullName evidence="4">RING-type E3 ubiquitin transferase</fullName>
        <ecNumber evidence="4">2.3.2.27</ecNumber>
    </recommendedName>
</protein>
<evidence type="ECO:0000256" key="15">
    <source>
        <dbReference type="SAM" id="MobiDB-lite"/>
    </source>
</evidence>
<evidence type="ECO:0000256" key="1">
    <source>
        <dbReference type="ARBA" id="ARBA00000900"/>
    </source>
</evidence>
<comment type="similarity">
    <text evidence="13">Belongs to the RING-type zinc finger family. ATL subfamily.</text>
</comment>
<comment type="pathway">
    <text evidence="3">Protein modification; protein ubiquitination.</text>
</comment>
<evidence type="ECO:0000256" key="5">
    <source>
        <dbReference type="ARBA" id="ARBA00022679"/>
    </source>
</evidence>
<comment type="caution">
    <text evidence="18">The sequence shown here is derived from an EMBL/GenBank/DDBJ whole genome shotgun (WGS) entry which is preliminary data.</text>
</comment>
<reference evidence="18 19" key="1">
    <citation type="journal article" date="2019" name="Plant Biotechnol. J.">
        <title>The red bayberry genome and genetic basis of sex determination.</title>
        <authorList>
            <person name="Jia H.M."/>
            <person name="Jia H.J."/>
            <person name="Cai Q.L."/>
            <person name="Wang Y."/>
            <person name="Zhao H.B."/>
            <person name="Yang W.F."/>
            <person name="Wang G.Y."/>
            <person name="Li Y.H."/>
            <person name="Zhan D.L."/>
            <person name="Shen Y.T."/>
            <person name="Niu Q.F."/>
            <person name="Chang L."/>
            <person name="Qiu J."/>
            <person name="Zhao L."/>
            <person name="Xie H.B."/>
            <person name="Fu W.Y."/>
            <person name="Jin J."/>
            <person name="Li X.W."/>
            <person name="Jiao Y."/>
            <person name="Zhou C.C."/>
            <person name="Tu T."/>
            <person name="Chai C.Y."/>
            <person name="Gao J.L."/>
            <person name="Fan L.J."/>
            <person name="van de Weg E."/>
            <person name="Wang J.Y."/>
            <person name="Gao Z.S."/>
        </authorList>
    </citation>
    <scope>NUCLEOTIDE SEQUENCE [LARGE SCALE GENOMIC DNA]</scope>
    <source>
        <tissue evidence="18">Leaves</tissue>
    </source>
</reference>
<dbReference type="GO" id="GO:0016020">
    <property type="term" value="C:membrane"/>
    <property type="evidence" value="ECO:0007669"/>
    <property type="project" value="UniProtKB-SubCell"/>
</dbReference>
<evidence type="ECO:0000256" key="10">
    <source>
        <dbReference type="ARBA" id="ARBA00022833"/>
    </source>
</evidence>
<evidence type="ECO:0000259" key="17">
    <source>
        <dbReference type="PROSITE" id="PS50089"/>
    </source>
</evidence>
<keyword evidence="5" id="KW-0808">Transferase</keyword>
<keyword evidence="10" id="KW-0862">Zinc</keyword>
<feature type="compositionally biased region" description="Basic and acidic residues" evidence="15">
    <location>
        <begin position="221"/>
        <end position="239"/>
    </location>
</feature>
<feature type="transmembrane region" description="Helical" evidence="16">
    <location>
        <begin position="60"/>
        <end position="80"/>
    </location>
</feature>
<dbReference type="InterPro" id="IPR013083">
    <property type="entry name" value="Znf_RING/FYVE/PHD"/>
</dbReference>
<dbReference type="GO" id="GO:0016567">
    <property type="term" value="P:protein ubiquitination"/>
    <property type="evidence" value="ECO:0007669"/>
    <property type="project" value="UniProtKB-UniPathway"/>
</dbReference>
<name>A0A6A1W7C6_9ROSI</name>
<feature type="domain" description="RING-type" evidence="17">
    <location>
        <begin position="150"/>
        <end position="192"/>
    </location>
</feature>
<evidence type="ECO:0000256" key="2">
    <source>
        <dbReference type="ARBA" id="ARBA00004167"/>
    </source>
</evidence>
<keyword evidence="7" id="KW-0479">Metal-binding</keyword>
<evidence type="ECO:0000256" key="11">
    <source>
        <dbReference type="ARBA" id="ARBA00022989"/>
    </source>
</evidence>
<dbReference type="OrthoDB" id="9984778at2759"/>
<dbReference type="EMBL" id="RXIC02000021">
    <property type="protein sequence ID" value="KAB1219987.1"/>
    <property type="molecule type" value="Genomic_DNA"/>
</dbReference>
<evidence type="ECO:0000256" key="13">
    <source>
        <dbReference type="ARBA" id="ARBA00024209"/>
    </source>
</evidence>
<keyword evidence="6 16" id="KW-0812">Transmembrane</keyword>
<keyword evidence="9" id="KW-0833">Ubl conjugation pathway</keyword>
<dbReference type="Proteomes" id="UP000516437">
    <property type="component" value="Chromosome 3"/>
</dbReference>
<evidence type="ECO:0000256" key="6">
    <source>
        <dbReference type="ARBA" id="ARBA00022692"/>
    </source>
</evidence>